<evidence type="ECO:0000313" key="8">
    <source>
        <dbReference type="WBParaSite" id="Csp11.Scaffold629.g7640.t1"/>
    </source>
</evidence>
<evidence type="ECO:0000256" key="5">
    <source>
        <dbReference type="ARBA" id="ARBA00023136"/>
    </source>
</evidence>
<comment type="subcellular location">
    <subcellularLocation>
        <location evidence="1">Membrane</location>
        <topology evidence="1">Multi-pass membrane protein</topology>
    </subcellularLocation>
</comment>
<name>A0A1I7UBF1_9PELO</name>
<evidence type="ECO:0000256" key="4">
    <source>
        <dbReference type="ARBA" id="ARBA00022989"/>
    </source>
</evidence>
<feature type="transmembrane region" description="Helical" evidence="6">
    <location>
        <begin position="141"/>
        <end position="158"/>
    </location>
</feature>
<comment type="caution">
    <text evidence="6">Lacks conserved residue(s) required for the propagation of feature annotation.</text>
</comment>
<keyword evidence="5 6" id="KW-0472">Membrane</keyword>
<dbReference type="AlphaFoldDB" id="A0A1I7UBF1"/>
<dbReference type="InterPro" id="IPR052880">
    <property type="entry name" value="NRL-Serpentine_Class_Gamma"/>
</dbReference>
<feature type="transmembrane region" description="Helical" evidence="6">
    <location>
        <begin position="236"/>
        <end position="253"/>
    </location>
</feature>
<evidence type="ECO:0000313" key="7">
    <source>
        <dbReference type="Proteomes" id="UP000095282"/>
    </source>
</evidence>
<dbReference type="GO" id="GO:0016020">
    <property type="term" value="C:membrane"/>
    <property type="evidence" value="ECO:0007669"/>
    <property type="project" value="UniProtKB-SubCell"/>
</dbReference>
<dbReference type="WBParaSite" id="Csp11.Scaffold629.g7640.t1">
    <property type="protein sequence ID" value="Csp11.Scaffold629.g7640.t1"/>
    <property type="gene ID" value="Csp11.Scaffold629.g7640"/>
</dbReference>
<dbReference type="InterPro" id="IPR000609">
    <property type="entry name" value="7TM_GPCR_serpentine_rcpt_Srg"/>
</dbReference>
<dbReference type="Proteomes" id="UP000095282">
    <property type="component" value="Unplaced"/>
</dbReference>
<evidence type="ECO:0000256" key="3">
    <source>
        <dbReference type="ARBA" id="ARBA00022692"/>
    </source>
</evidence>
<dbReference type="eggNOG" id="ENOG502TH6G">
    <property type="taxonomic scope" value="Eukaryota"/>
</dbReference>
<dbReference type="Pfam" id="PF02118">
    <property type="entry name" value="Srg"/>
    <property type="match status" value="1"/>
</dbReference>
<comment type="similarity">
    <text evidence="2 6">Belongs to the nematode receptor-like protein srg family.</text>
</comment>
<accession>A0A1I7UBF1</accession>
<keyword evidence="7" id="KW-1185">Reference proteome</keyword>
<dbReference type="GO" id="GO:0004888">
    <property type="term" value="F:transmembrane signaling receptor activity"/>
    <property type="evidence" value="ECO:0007669"/>
    <property type="project" value="InterPro"/>
</dbReference>
<reference evidence="8" key="1">
    <citation type="submission" date="2016-11" db="UniProtKB">
        <authorList>
            <consortium name="WormBaseParasite"/>
        </authorList>
    </citation>
    <scope>IDENTIFICATION</scope>
</reference>
<dbReference type="PANTHER" id="PTHR31114">
    <property type="entry name" value="SERPENTINE RECEPTOR CLASS GAMMA"/>
    <property type="match status" value="1"/>
</dbReference>
<feature type="transmembrane region" description="Helical" evidence="6">
    <location>
        <begin position="273"/>
        <end position="297"/>
    </location>
</feature>
<keyword evidence="4 6" id="KW-1133">Transmembrane helix</keyword>
<protein>
    <recommendedName>
        <fullName evidence="6">Serpentine receptor class gamma</fullName>
    </recommendedName>
</protein>
<feature type="transmembrane region" description="Helical" evidence="6">
    <location>
        <begin position="29"/>
        <end position="48"/>
    </location>
</feature>
<sequence length="323" mass="36878">MDEKADSYVVNMENGTIDGPALWLARAQLTYGIPSFCLLLYMIGLVAFGKRYKNSSFYKLVLFDLITNFFVYVNTWIAIRLEIHPSLVFILKFIQMVTPGVLTILKYLPYWFFHMHFWTAALLTLHRLTSILFPHQYERKWNIFFPLIVIGVGVISHLPKLIWTGFLYEVYIKDGILICINFPHTLDKAINVVAAFSVIYFGLNFVNGILTAYFASTKIDVASNTKTNITKKLTKIALVYSVCYSFEVLWSVLNSANSFFHFMPPWWAGINNSILVIASDTFTLFLPYVLLAFDVNVQRDVGFRKARVDSNHGTLVIVSAAVA</sequence>
<proteinExistence type="inferred from homology"/>
<feature type="transmembrane region" description="Helical" evidence="6">
    <location>
        <begin position="192"/>
        <end position="215"/>
    </location>
</feature>
<organism evidence="7 8">
    <name type="scientific">Caenorhabditis tropicalis</name>
    <dbReference type="NCBI Taxonomy" id="1561998"/>
    <lineage>
        <taxon>Eukaryota</taxon>
        <taxon>Metazoa</taxon>
        <taxon>Ecdysozoa</taxon>
        <taxon>Nematoda</taxon>
        <taxon>Chromadorea</taxon>
        <taxon>Rhabditida</taxon>
        <taxon>Rhabditina</taxon>
        <taxon>Rhabditomorpha</taxon>
        <taxon>Rhabditoidea</taxon>
        <taxon>Rhabditidae</taxon>
        <taxon>Peloderinae</taxon>
        <taxon>Caenorhabditis</taxon>
    </lineage>
</organism>
<keyword evidence="3 6" id="KW-0812">Transmembrane</keyword>
<dbReference type="GO" id="GO:0007606">
    <property type="term" value="P:sensory perception of chemical stimulus"/>
    <property type="evidence" value="ECO:0007669"/>
    <property type="project" value="UniProtKB-UniRule"/>
</dbReference>
<dbReference type="PANTHER" id="PTHR31114:SF6">
    <property type="entry name" value="SERPENTINE RECEPTOR CLASS GAMMA"/>
    <property type="match status" value="1"/>
</dbReference>
<evidence type="ECO:0000256" key="2">
    <source>
        <dbReference type="ARBA" id="ARBA00005692"/>
    </source>
</evidence>
<evidence type="ECO:0000256" key="1">
    <source>
        <dbReference type="ARBA" id="ARBA00004141"/>
    </source>
</evidence>
<evidence type="ECO:0000256" key="6">
    <source>
        <dbReference type="RuleBase" id="RU280813"/>
    </source>
</evidence>
<feature type="transmembrane region" description="Helical" evidence="6">
    <location>
        <begin position="60"/>
        <end position="79"/>
    </location>
</feature>